<keyword evidence="1" id="KW-0472">Membrane</keyword>
<dbReference type="AlphaFoldDB" id="A0AAV2R9M8"/>
<dbReference type="Proteomes" id="UP001497623">
    <property type="component" value="Unassembled WGS sequence"/>
</dbReference>
<sequence length="109" mass="11328">MGLCWVETGGLLSRISLLSRGSRFWTRSVPRETGGEKAKRCTALLPGLRAGRSTSLGVRSGRLVVVDVVVVVDGILVVVVVVVVVEGTSAGCVRVGGRAGKRVFDPAPG</sequence>
<proteinExistence type="predicted"/>
<keyword evidence="1" id="KW-0812">Transmembrane</keyword>
<accession>A0AAV2R9M8</accession>
<reference evidence="2 3" key="1">
    <citation type="submission" date="2024-05" db="EMBL/GenBank/DDBJ databases">
        <authorList>
            <person name="Wallberg A."/>
        </authorList>
    </citation>
    <scope>NUCLEOTIDE SEQUENCE [LARGE SCALE GENOMIC DNA]</scope>
</reference>
<keyword evidence="3" id="KW-1185">Reference proteome</keyword>
<organism evidence="2 3">
    <name type="scientific">Meganyctiphanes norvegica</name>
    <name type="common">Northern krill</name>
    <name type="synonym">Thysanopoda norvegica</name>
    <dbReference type="NCBI Taxonomy" id="48144"/>
    <lineage>
        <taxon>Eukaryota</taxon>
        <taxon>Metazoa</taxon>
        <taxon>Ecdysozoa</taxon>
        <taxon>Arthropoda</taxon>
        <taxon>Crustacea</taxon>
        <taxon>Multicrustacea</taxon>
        <taxon>Malacostraca</taxon>
        <taxon>Eumalacostraca</taxon>
        <taxon>Eucarida</taxon>
        <taxon>Euphausiacea</taxon>
        <taxon>Euphausiidae</taxon>
        <taxon>Meganyctiphanes</taxon>
    </lineage>
</organism>
<evidence type="ECO:0000313" key="3">
    <source>
        <dbReference type="Proteomes" id="UP001497623"/>
    </source>
</evidence>
<dbReference type="EMBL" id="CAXKWB010016212">
    <property type="protein sequence ID" value="CAL4115758.1"/>
    <property type="molecule type" value="Genomic_DNA"/>
</dbReference>
<protein>
    <submittedName>
        <fullName evidence="2">Uncharacterized protein</fullName>
    </submittedName>
</protein>
<name>A0AAV2R9M8_MEGNR</name>
<feature type="transmembrane region" description="Helical" evidence="1">
    <location>
        <begin position="63"/>
        <end position="85"/>
    </location>
</feature>
<evidence type="ECO:0000313" key="2">
    <source>
        <dbReference type="EMBL" id="CAL4115758.1"/>
    </source>
</evidence>
<keyword evidence="1" id="KW-1133">Transmembrane helix</keyword>
<evidence type="ECO:0000256" key="1">
    <source>
        <dbReference type="SAM" id="Phobius"/>
    </source>
</evidence>
<comment type="caution">
    <text evidence="2">The sequence shown here is derived from an EMBL/GenBank/DDBJ whole genome shotgun (WGS) entry which is preliminary data.</text>
</comment>
<gene>
    <name evidence="2" type="ORF">MNOR_LOCUS20734</name>
</gene>